<evidence type="ECO:0000256" key="3">
    <source>
        <dbReference type="ARBA" id="ARBA00022475"/>
    </source>
</evidence>
<evidence type="ECO:0000256" key="4">
    <source>
        <dbReference type="ARBA" id="ARBA00022692"/>
    </source>
</evidence>
<feature type="domain" description="G-protein coupled receptors family 1 profile" evidence="8">
    <location>
        <begin position="59"/>
        <end position="313"/>
    </location>
</feature>
<dbReference type="RefSeq" id="XP_022238333.1">
    <property type="nucleotide sequence ID" value="XM_022382625.1"/>
</dbReference>
<dbReference type="Pfam" id="PF00001">
    <property type="entry name" value="7tm_1"/>
    <property type="match status" value="1"/>
</dbReference>
<evidence type="ECO:0000256" key="2">
    <source>
        <dbReference type="ARBA" id="ARBA00010663"/>
    </source>
</evidence>
<comment type="similarity">
    <text evidence="2">Belongs to the G-protein coupled receptor 1 family.</text>
</comment>
<evidence type="ECO:0000256" key="5">
    <source>
        <dbReference type="ARBA" id="ARBA00022989"/>
    </source>
</evidence>
<evidence type="ECO:0000313" key="10">
    <source>
        <dbReference type="RefSeq" id="XP_022238333.1"/>
    </source>
</evidence>
<evidence type="ECO:0000259" key="8">
    <source>
        <dbReference type="PROSITE" id="PS50262"/>
    </source>
</evidence>
<feature type="transmembrane region" description="Helical" evidence="7">
    <location>
        <begin position="200"/>
        <end position="222"/>
    </location>
</feature>
<dbReference type="PROSITE" id="PS50262">
    <property type="entry name" value="G_PROTEIN_RECEP_F1_2"/>
    <property type="match status" value="1"/>
</dbReference>
<reference evidence="10" key="1">
    <citation type="submission" date="2025-08" db="UniProtKB">
        <authorList>
            <consortium name="RefSeq"/>
        </authorList>
    </citation>
    <scope>IDENTIFICATION</scope>
    <source>
        <tissue evidence="10">Muscle</tissue>
    </source>
</reference>
<dbReference type="InterPro" id="IPR000276">
    <property type="entry name" value="GPCR_Rhodpsn"/>
</dbReference>
<comment type="subcellular location">
    <subcellularLocation>
        <location evidence="1">Cell membrane</location>
        <topology evidence="1">Multi-pass membrane protein</topology>
    </subcellularLocation>
</comment>
<feature type="transmembrane region" description="Helical" evidence="7">
    <location>
        <begin position="257"/>
        <end position="281"/>
    </location>
</feature>
<keyword evidence="4 7" id="KW-0812">Transmembrane</keyword>
<feature type="transmembrane region" description="Helical" evidence="7">
    <location>
        <begin position="118"/>
        <end position="137"/>
    </location>
</feature>
<name>A0ABM1S3X8_LIMPO</name>
<feature type="transmembrane region" description="Helical" evidence="7">
    <location>
        <begin position="158"/>
        <end position="180"/>
    </location>
</feature>
<feature type="transmembrane region" description="Helical" evidence="7">
    <location>
        <begin position="293"/>
        <end position="315"/>
    </location>
</feature>
<evidence type="ECO:0000256" key="7">
    <source>
        <dbReference type="SAM" id="Phobius"/>
    </source>
</evidence>
<gene>
    <name evidence="10" type="primary">LOC111085176</name>
</gene>
<accession>A0ABM1S3X8</accession>
<dbReference type="GeneID" id="111085176"/>
<feature type="transmembrane region" description="Helical" evidence="7">
    <location>
        <begin position="41"/>
        <end position="68"/>
    </location>
</feature>
<dbReference type="SUPFAM" id="SSF81321">
    <property type="entry name" value="Family A G protein-coupled receptor-like"/>
    <property type="match status" value="1"/>
</dbReference>
<keyword evidence="9" id="KW-1185">Reference proteome</keyword>
<dbReference type="Gene3D" id="1.20.1070.10">
    <property type="entry name" value="Rhodopsin 7-helix transmembrane proteins"/>
    <property type="match status" value="1"/>
</dbReference>
<evidence type="ECO:0000313" key="9">
    <source>
        <dbReference type="Proteomes" id="UP000694941"/>
    </source>
</evidence>
<sequence length="351" mass="39343">MLPFPLPSYPSTIRANPSLNVTVVDNSSDWWSLYSSLLTDYFAVTVIIEAVLMISIFAGNILVGVVVLRSPHLRTYTNMFLLSLSASDALSGVSIIVIVLTILKPTVTMYIPACKLRYAMLMSCWMASIHSLLAITFDRLVAVVHPLYYQMLMTKIRVFIVLCGIWTYSIGVGAAVFVLNEPPTLNESVCDLLINISRDYLLYCASNFVLVVLAILFCYWRIFLVARNQARRSPPGFPSSYFHSPRKSWSVLKDRKYVRTLAMVIGVLLICWVPLVIILLLELTRGISHSLQTARIIASFFCQFNSFINPIVYTWRNSEFSSALSKICSGHKVQPAQSLTVSTILSPRSST</sequence>
<dbReference type="InterPro" id="IPR017452">
    <property type="entry name" value="GPCR_Rhodpsn_7TM"/>
</dbReference>
<dbReference type="Proteomes" id="UP000694941">
    <property type="component" value="Unplaced"/>
</dbReference>
<organism evidence="9 10">
    <name type="scientific">Limulus polyphemus</name>
    <name type="common">Atlantic horseshoe crab</name>
    <dbReference type="NCBI Taxonomy" id="6850"/>
    <lineage>
        <taxon>Eukaryota</taxon>
        <taxon>Metazoa</taxon>
        <taxon>Ecdysozoa</taxon>
        <taxon>Arthropoda</taxon>
        <taxon>Chelicerata</taxon>
        <taxon>Merostomata</taxon>
        <taxon>Xiphosura</taxon>
        <taxon>Limulidae</taxon>
        <taxon>Limulus</taxon>
    </lineage>
</organism>
<dbReference type="PANTHER" id="PTHR22750">
    <property type="entry name" value="G-PROTEIN COUPLED RECEPTOR"/>
    <property type="match status" value="1"/>
</dbReference>
<protein>
    <submittedName>
        <fullName evidence="10">Adenosine receptor A2b-like</fullName>
    </submittedName>
</protein>
<keyword evidence="5 7" id="KW-1133">Transmembrane helix</keyword>
<keyword evidence="3" id="KW-1003">Cell membrane</keyword>
<evidence type="ECO:0000256" key="6">
    <source>
        <dbReference type="ARBA" id="ARBA00023136"/>
    </source>
</evidence>
<dbReference type="PRINTS" id="PR00237">
    <property type="entry name" value="GPCRRHODOPSN"/>
</dbReference>
<feature type="transmembrane region" description="Helical" evidence="7">
    <location>
        <begin position="80"/>
        <end position="103"/>
    </location>
</feature>
<proteinExistence type="inferred from homology"/>
<dbReference type="SMART" id="SM01381">
    <property type="entry name" value="7TM_GPCR_Srsx"/>
    <property type="match status" value="1"/>
</dbReference>
<evidence type="ECO:0000256" key="1">
    <source>
        <dbReference type="ARBA" id="ARBA00004651"/>
    </source>
</evidence>
<keyword evidence="6 7" id="KW-0472">Membrane</keyword>